<feature type="signal peptide" evidence="2">
    <location>
        <begin position="1"/>
        <end position="27"/>
    </location>
</feature>
<gene>
    <name evidence="3" type="ORF">Q664_06630</name>
</gene>
<sequence>MHSAFKFRVWPLVAALLSTGVVAPAFASEPKRPTPAPAQAPTPAPAPAQAPATSPVPAPAAPEAKPEDVATPEAIVAALYDVISGPKGQARNWDRFRSLFAPGARMIPAGKRKDGTSGYRLITPEEYITSSGKLLVEEGFREREIHRVKEQFGVIVHVFSTYEALRGDETKPFMRGINSIQLFNDGKRWWLLTVAWTAETPEQPLPAMYLPPSKG</sequence>
<name>A0A084SZF6_9BACT</name>
<organism evidence="3 4">
    <name type="scientific">Archangium violaceum Cb vi76</name>
    <dbReference type="NCBI Taxonomy" id="1406225"/>
    <lineage>
        <taxon>Bacteria</taxon>
        <taxon>Pseudomonadati</taxon>
        <taxon>Myxococcota</taxon>
        <taxon>Myxococcia</taxon>
        <taxon>Myxococcales</taxon>
        <taxon>Cystobacterineae</taxon>
        <taxon>Archangiaceae</taxon>
        <taxon>Archangium</taxon>
    </lineage>
</organism>
<evidence type="ECO:0000313" key="3">
    <source>
        <dbReference type="EMBL" id="KFA93841.1"/>
    </source>
</evidence>
<accession>A0A084SZF6</accession>
<dbReference type="RefSeq" id="WP_043391050.1">
    <property type="nucleotide sequence ID" value="NZ_JPMI01000036.1"/>
</dbReference>
<feature type="chain" id="PRO_5001781984" description="DUF4440 domain-containing protein" evidence="2">
    <location>
        <begin position="28"/>
        <end position="215"/>
    </location>
</feature>
<reference evidence="3 4" key="1">
    <citation type="submission" date="2014-07" db="EMBL/GenBank/DDBJ databases">
        <title>Draft Genome Sequence of Gephyronic Acid Producer, Cystobacter violaceus Strain Cb vi76.</title>
        <authorList>
            <person name="Stevens D.C."/>
            <person name="Young J."/>
            <person name="Carmichael R."/>
            <person name="Tan J."/>
            <person name="Taylor R.E."/>
        </authorList>
    </citation>
    <scope>NUCLEOTIDE SEQUENCE [LARGE SCALE GENOMIC DNA]</scope>
    <source>
        <strain evidence="3 4">Cb vi76</strain>
    </source>
</reference>
<protein>
    <recommendedName>
        <fullName evidence="5">DUF4440 domain-containing protein</fullName>
    </recommendedName>
</protein>
<feature type="compositionally biased region" description="Pro residues" evidence="1">
    <location>
        <begin position="33"/>
        <end position="60"/>
    </location>
</feature>
<proteinExistence type="predicted"/>
<dbReference type="AlphaFoldDB" id="A0A084SZF6"/>
<evidence type="ECO:0000313" key="4">
    <source>
        <dbReference type="Proteomes" id="UP000028547"/>
    </source>
</evidence>
<keyword evidence="2" id="KW-0732">Signal</keyword>
<evidence type="ECO:0000256" key="2">
    <source>
        <dbReference type="SAM" id="SignalP"/>
    </source>
</evidence>
<dbReference type="EMBL" id="JPMI01000036">
    <property type="protein sequence ID" value="KFA93841.1"/>
    <property type="molecule type" value="Genomic_DNA"/>
</dbReference>
<comment type="caution">
    <text evidence="3">The sequence shown here is derived from an EMBL/GenBank/DDBJ whole genome shotgun (WGS) entry which is preliminary data.</text>
</comment>
<feature type="region of interest" description="Disordered" evidence="1">
    <location>
        <begin position="28"/>
        <end position="68"/>
    </location>
</feature>
<evidence type="ECO:0000256" key="1">
    <source>
        <dbReference type="SAM" id="MobiDB-lite"/>
    </source>
</evidence>
<evidence type="ECO:0008006" key="5">
    <source>
        <dbReference type="Google" id="ProtNLM"/>
    </source>
</evidence>
<dbReference type="Proteomes" id="UP000028547">
    <property type="component" value="Unassembled WGS sequence"/>
</dbReference>